<feature type="compositionally biased region" description="Polar residues" evidence="1">
    <location>
        <begin position="734"/>
        <end position="744"/>
    </location>
</feature>
<dbReference type="InterPro" id="IPR003877">
    <property type="entry name" value="SPRY_dom"/>
</dbReference>
<comment type="caution">
    <text evidence="3">The sequence shown here is derived from an EMBL/GenBank/DDBJ whole genome shotgun (WGS) entry which is preliminary data.</text>
</comment>
<dbReference type="Gene3D" id="3.40.50.300">
    <property type="entry name" value="P-loop containing nucleotide triphosphate hydrolases"/>
    <property type="match status" value="1"/>
</dbReference>
<dbReference type="AlphaFoldDB" id="A0AAE0CAC4"/>
<dbReference type="PANTHER" id="PTHR12381:SF56">
    <property type="entry name" value="B30.2_SPRY DOMAIN-CONTAINING PROTEIN-RELATED"/>
    <property type="match status" value="1"/>
</dbReference>
<dbReference type="InterPro" id="IPR013320">
    <property type="entry name" value="ConA-like_dom_sf"/>
</dbReference>
<protein>
    <recommendedName>
        <fullName evidence="2">B30.2/SPRY domain-containing protein</fullName>
    </recommendedName>
</protein>
<dbReference type="Proteomes" id="UP001190700">
    <property type="component" value="Unassembled WGS sequence"/>
</dbReference>
<evidence type="ECO:0000259" key="2">
    <source>
        <dbReference type="PROSITE" id="PS50188"/>
    </source>
</evidence>
<dbReference type="InterPro" id="IPR043136">
    <property type="entry name" value="B30.2/SPRY_sf"/>
</dbReference>
<gene>
    <name evidence="3" type="ORF">CYMTET_39303</name>
</gene>
<dbReference type="PROSITE" id="PS50188">
    <property type="entry name" value="B302_SPRY"/>
    <property type="match status" value="1"/>
</dbReference>
<keyword evidence="4" id="KW-1185">Reference proteome</keyword>
<feature type="compositionally biased region" description="Low complexity" evidence="1">
    <location>
        <begin position="802"/>
        <end position="819"/>
    </location>
</feature>
<dbReference type="SMART" id="SM00449">
    <property type="entry name" value="SPRY"/>
    <property type="match status" value="1"/>
</dbReference>
<dbReference type="GO" id="GO:0005634">
    <property type="term" value="C:nucleus"/>
    <property type="evidence" value="ECO:0007669"/>
    <property type="project" value="TreeGrafter"/>
</dbReference>
<sequence length="1054" mass="109550">MPRTKRSKGVAPVGAGVQKGKKKRAKNKAHGTKAKADGAELTSDLSKLGAALDKLAMPAECQQLLGEEGGASAEAPHRVVLSLEDCSLDLVVGRSRLCAATLTSLGAGFCYLFSGGRATCGVSSGRWYFECRLGLPLNAPDLNERGVRNKHTCRIGWSEGGSGLQLGEEEKGGSGQVETANAFGYGAMTGFLAQHGKFRKYGERCVPGDVIGCFLDLEDGTARFTRNGQDLGEAVRQIPRGGKEGAGTRYFPHVLLRNMTCAFNFGALPPWCPPPASLAAWAPLERAAAAKDSDKEAAAAEAAAVAAEGAHKAAASGVPRVAEGVNQEEVGATEGAAAAQEAIAADCVAIEGDEDREDGDGDREDGDEDCEDGNQEEGGGDDGDVAENVEDTGEDDGDEDKALVAAWMQAARASEGAGEVQEAEKRVPLPLPLDADERPELVMMVGLPASGKTRWAQQHVRVDRGRRSLLVGTDSLMEQMQRSAPATDGADYNKWHRIFYPRAEAMLQLLLQQVIPARRRSVVLDQTNVYRTARNRKLAGVGAQFRRVAVVCVVDEAEQAWRLQRHRERGKDVPWSTLRQMCENFTLPTCEEGFDEVIYTELPEEPARAVLERMKRSLGSSKTALAGGPAESTPPAAVNTKPPGQKGGWCEICGVAVSQGKGAQAKHEEGRKHRNRLLQRDFYRDAASAAAVSVCCEGAGAAGSGVAAKVVIASADAAVSLMGQGTHADGSSGGDTTVSAPVGTAASSIGQGTAAAGMGGLGSAGSARLVPQTAVSASAQLPPGGTGSPVGEPTKSTEQPTAPQQDRAASSRAAQSAVARVEHVPPAAKKAKLGGGAGDAGPHLLQVQGRMQASSNPPGRPRNTVARGTGSDGTPAAGAAGTLGSPPGAAGTLGSPPGAAGTLGSPPGARMTTVQAMAAVRGPSIHREVGMPGGGMQGAVAMQGYGVQGAAGMLSGGMQEGMGMLSGGMQGAMGTGGGTHKGGLRREEARQGRWHPRPTHRRMHMLAMASIRWACKGPIKAQWRRHGGRGATAWWRQWQGWTCREEACWDAWHP</sequence>
<dbReference type="SUPFAM" id="SSF49899">
    <property type="entry name" value="Concanavalin A-like lectins/glucanases"/>
    <property type="match status" value="1"/>
</dbReference>
<proteinExistence type="predicted"/>
<feature type="region of interest" description="Disordered" evidence="1">
    <location>
        <begin position="725"/>
        <end position="744"/>
    </location>
</feature>
<evidence type="ECO:0000313" key="4">
    <source>
        <dbReference type="Proteomes" id="UP001190700"/>
    </source>
</evidence>
<accession>A0AAE0CAC4</accession>
<name>A0AAE0CAC4_9CHLO</name>
<feature type="compositionally biased region" description="Low complexity" evidence="1">
    <location>
        <begin position="9"/>
        <end position="18"/>
    </location>
</feature>
<dbReference type="GO" id="GO:0000380">
    <property type="term" value="P:alternative mRNA splicing, via spliceosome"/>
    <property type="evidence" value="ECO:0007669"/>
    <property type="project" value="TreeGrafter"/>
</dbReference>
<evidence type="ECO:0000256" key="1">
    <source>
        <dbReference type="SAM" id="MobiDB-lite"/>
    </source>
</evidence>
<dbReference type="InterPro" id="IPR001870">
    <property type="entry name" value="B30.2/SPRY"/>
</dbReference>
<feature type="region of interest" description="Disordered" evidence="1">
    <location>
        <begin position="777"/>
        <end position="909"/>
    </location>
</feature>
<dbReference type="InterPro" id="IPR027417">
    <property type="entry name" value="P-loop_NTPase"/>
</dbReference>
<dbReference type="Pfam" id="PF00622">
    <property type="entry name" value="SPRY"/>
    <property type="match status" value="1"/>
</dbReference>
<dbReference type="Gene3D" id="2.60.120.920">
    <property type="match status" value="1"/>
</dbReference>
<dbReference type="Pfam" id="PF13671">
    <property type="entry name" value="AAA_33"/>
    <property type="match status" value="1"/>
</dbReference>
<dbReference type="PANTHER" id="PTHR12381">
    <property type="entry name" value="HETEROGENEOUS NUCLEAR RIBONUCLEOPROTEIN U FAMILY MEMBER"/>
    <property type="match status" value="1"/>
</dbReference>
<dbReference type="SUPFAM" id="SSF52540">
    <property type="entry name" value="P-loop containing nucleoside triphosphate hydrolases"/>
    <property type="match status" value="1"/>
</dbReference>
<feature type="compositionally biased region" description="Basic residues" evidence="1">
    <location>
        <begin position="19"/>
        <end position="33"/>
    </location>
</feature>
<reference evidence="3 4" key="1">
    <citation type="journal article" date="2015" name="Genome Biol. Evol.">
        <title>Comparative Genomics of a Bacterivorous Green Alga Reveals Evolutionary Causalities and Consequences of Phago-Mixotrophic Mode of Nutrition.</title>
        <authorList>
            <person name="Burns J.A."/>
            <person name="Paasch A."/>
            <person name="Narechania A."/>
            <person name="Kim E."/>
        </authorList>
    </citation>
    <scope>NUCLEOTIDE SEQUENCE [LARGE SCALE GENOMIC DNA]</scope>
    <source>
        <strain evidence="3 4">PLY_AMNH</strain>
    </source>
</reference>
<feature type="domain" description="B30.2/SPRY" evidence="2">
    <location>
        <begin position="48"/>
        <end position="270"/>
    </location>
</feature>
<organism evidence="3 4">
    <name type="scientific">Cymbomonas tetramitiformis</name>
    <dbReference type="NCBI Taxonomy" id="36881"/>
    <lineage>
        <taxon>Eukaryota</taxon>
        <taxon>Viridiplantae</taxon>
        <taxon>Chlorophyta</taxon>
        <taxon>Pyramimonadophyceae</taxon>
        <taxon>Pyramimonadales</taxon>
        <taxon>Pyramimonadaceae</taxon>
        <taxon>Cymbomonas</taxon>
    </lineage>
</organism>
<feature type="region of interest" description="Disordered" evidence="1">
    <location>
        <begin position="621"/>
        <end position="643"/>
    </location>
</feature>
<evidence type="ECO:0000313" key="3">
    <source>
        <dbReference type="EMBL" id="KAK3251353.1"/>
    </source>
</evidence>
<feature type="region of interest" description="Disordered" evidence="1">
    <location>
        <begin position="977"/>
        <end position="996"/>
    </location>
</feature>
<dbReference type="EMBL" id="LGRX02026097">
    <property type="protein sequence ID" value="KAK3251353.1"/>
    <property type="molecule type" value="Genomic_DNA"/>
</dbReference>
<feature type="compositionally biased region" description="Low complexity" evidence="1">
    <location>
        <begin position="868"/>
        <end position="892"/>
    </location>
</feature>
<feature type="region of interest" description="Disordered" evidence="1">
    <location>
        <begin position="1"/>
        <end position="37"/>
    </location>
</feature>
<feature type="region of interest" description="Disordered" evidence="1">
    <location>
        <begin position="352"/>
        <end position="397"/>
    </location>
</feature>
<dbReference type="GO" id="GO:0003723">
    <property type="term" value="F:RNA binding"/>
    <property type="evidence" value="ECO:0007669"/>
    <property type="project" value="TreeGrafter"/>
</dbReference>